<dbReference type="GO" id="GO:0051536">
    <property type="term" value="F:iron-sulfur cluster binding"/>
    <property type="evidence" value="ECO:0007669"/>
    <property type="project" value="UniProtKB-KW"/>
</dbReference>
<dbReference type="GO" id="GO:0005829">
    <property type="term" value="C:cytosol"/>
    <property type="evidence" value="ECO:0007669"/>
    <property type="project" value="TreeGrafter"/>
</dbReference>
<dbReference type="SFLD" id="SFLDS00029">
    <property type="entry name" value="Radical_SAM"/>
    <property type="match status" value="1"/>
</dbReference>
<keyword evidence="3" id="KW-0479">Metal-binding</keyword>
<protein>
    <submittedName>
        <fullName evidence="7">Radical SAM protein</fullName>
    </submittedName>
</protein>
<accession>A0A8I1LS48</accession>
<dbReference type="GO" id="GO:0003824">
    <property type="term" value="F:catalytic activity"/>
    <property type="evidence" value="ECO:0007669"/>
    <property type="project" value="InterPro"/>
</dbReference>
<proteinExistence type="predicted"/>
<dbReference type="SFLD" id="SFLDG01082">
    <property type="entry name" value="B12-binding_domain_containing"/>
    <property type="match status" value="1"/>
</dbReference>
<dbReference type="PANTHER" id="PTHR43409">
    <property type="entry name" value="ANAEROBIC MAGNESIUM-PROTOPORPHYRIN IX MONOMETHYL ESTER CYCLASE-RELATED"/>
    <property type="match status" value="1"/>
</dbReference>
<dbReference type="GO" id="GO:0046872">
    <property type="term" value="F:metal ion binding"/>
    <property type="evidence" value="ECO:0007669"/>
    <property type="project" value="UniProtKB-KW"/>
</dbReference>
<dbReference type="SUPFAM" id="SSF102114">
    <property type="entry name" value="Radical SAM enzymes"/>
    <property type="match status" value="1"/>
</dbReference>
<evidence type="ECO:0000259" key="6">
    <source>
        <dbReference type="PROSITE" id="PS51918"/>
    </source>
</evidence>
<dbReference type="PROSITE" id="PS51918">
    <property type="entry name" value="RADICAL_SAM"/>
    <property type="match status" value="1"/>
</dbReference>
<comment type="caution">
    <text evidence="7">The sequence shown here is derived from an EMBL/GenBank/DDBJ whole genome shotgun (WGS) entry which is preliminary data.</text>
</comment>
<evidence type="ECO:0000313" key="7">
    <source>
        <dbReference type="EMBL" id="MBM0635454.1"/>
    </source>
</evidence>
<comment type="cofactor">
    <cofactor evidence="1">
        <name>[4Fe-4S] cluster</name>
        <dbReference type="ChEBI" id="CHEBI:49883"/>
    </cofactor>
</comment>
<keyword evidence="5" id="KW-0411">Iron-sulfur</keyword>
<dbReference type="EMBL" id="JAEHFQ010000013">
    <property type="protein sequence ID" value="MBM0635454.1"/>
    <property type="molecule type" value="Genomic_DNA"/>
</dbReference>
<feature type="domain" description="Radical SAM core" evidence="6">
    <location>
        <begin position="276"/>
        <end position="510"/>
    </location>
</feature>
<evidence type="ECO:0000256" key="2">
    <source>
        <dbReference type="ARBA" id="ARBA00022691"/>
    </source>
</evidence>
<dbReference type="PANTHER" id="PTHR43409:SF7">
    <property type="entry name" value="BLL1977 PROTEIN"/>
    <property type="match status" value="1"/>
</dbReference>
<keyword evidence="2" id="KW-0949">S-adenosyl-L-methionine</keyword>
<evidence type="ECO:0000256" key="1">
    <source>
        <dbReference type="ARBA" id="ARBA00001966"/>
    </source>
</evidence>
<dbReference type="SMART" id="SM00729">
    <property type="entry name" value="Elp3"/>
    <property type="match status" value="1"/>
</dbReference>
<evidence type="ECO:0000256" key="5">
    <source>
        <dbReference type="ARBA" id="ARBA00023014"/>
    </source>
</evidence>
<gene>
    <name evidence="7" type="ORF">JDW19_20305</name>
</gene>
<dbReference type="Pfam" id="PF04055">
    <property type="entry name" value="Radical_SAM"/>
    <property type="match status" value="1"/>
</dbReference>
<evidence type="ECO:0000256" key="3">
    <source>
        <dbReference type="ARBA" id="ARBA00022723"/>
    </source>
</evidence>
<dbReference type="CDD" id="cd01335">
    <property type="entry name" value="Radical_SAM"/>
    <property type="match status" value="1"/>
</dbReference>
<reference evidence="7" key="1">
    <citation type="submission" date="2020-12" db="EMBL/GenBank/DDBJ databases">
        <title>Paenibacillus polymyxa LMG 27872: a double-edged sword.</title>
        <authorList>
            <person name="Langendries S."/>
            <person name="Garcia Mendez S."/>
            <person name="Beirinckx S."/>
            <person name="Viaene T."/>
            <person name="Baeyen S."/>
            <person name="Goeminne G."/>
            <person name="Willems A."/>
            <person name="Debode J."/>
            <person name="Goormachtig S."/>
        </authorList>
    </citation>
    <scope>NUCLEOTIDE SEQUENCE</scope>
    <source>
        <strain evidence="7">LMG 27872</strain>
    </source>
</reference>
<dbReference type="InterPro" id="IPR023404">
    <property type="entry name" value="rSAM_horseshoe"/>
</dbReference>
<evidence type="ECO:0000313" key="8">
    <source>
        <dbReference type="Proteomes" id="UP000650605"/>
    </source>
</evidence>
<dbReference type="InterPro" id="IPR006638">
    <property type="entry name" value="Elp3/MiaA/NifB-like_rSAM"/>
</dbReference>
<name>A0A8I1LS48_PAEPO</name>
<dbReference type="Proteomes" id="UP000650605">
    <property type="component" value="Unassembled WGS sequence"/>
</dbReference>
<dbReference type="InterPro" id="IPR007197">
    <property type="entry name" value="rSAM"/>
</dbReference>
<keyword evidence="4" id="KW-0408">Iron</keyword>
<evidence type="ECO:0000256" key="4">
    <source>
        <dbReference type="ARBA" id="ARBA00023004"/>
    </source>
</evidence>
<dbReference type="InterPro" id="IPR058240">
    <property type="entry name" value="rSAM_sf"/>
</dbReference>
<dbReference type="Gene3D" id="3.80.30.20">
    <property type="entry name" value="tm_1862 like domain"/>
    <property type="match status" value="1"/>
</dbReference>
<organism evidence="7 8">
    <name type="scientific">Paenibacillus polymyxa</name>
    <name type="common">Bacillus polymyxa</name>
    <dbReference type="NCBI Taxonomy" id="1406"/>
    <lineage>
        <taxon>Bacteria</taxon>
        <taxon>Bacillati</taxon>
        <taxon>Bacillota</taxon>
        <taxon>Bacilli</taxon>
        <taxon>Bacillales</taxon>
        <taxon>Paenibacillaceae</taxon>
        <taxon>Paenibacillus</taxon>
    </lineage>
</organism>
<sequence>MKSKKDENQFEILLINPPLWYYQSVPPDITAAAALLHHQGVGTKIRDLNLESFHYFFRGRSDIITHLTDTELFYNFEHLEETCQKIAEIYDRISEQISPAVLRWNLYDPGVDLRNIDEVLRIAEQKEHNPYFDFFKEILPDLVPEGVKVVAISIFHPDQVIPLFSLTSLLKEYNSNLHIHLFGNLEDQINTKILVRNLPDKEYHLLFSHVDSFGLGNEHYRLSELVRAVEDSSKLEELSWLLTQKELQPYIEETNKHYYTNKITLPVLSSLPASALMPEEVLNVAASVSCYWKGCTYCSIKEHGTYQKESIESILQLMENFSKQQTFSVLRFRDCCISPTDLEKIATQIVERKLILSWACRARLEKGFNSRLFELLNRAGCIMISFGVETFETRVSRLMNKGIDLEYAPVLIKSCYEAGIAVKLTAMIGFPGETSEEALANQARLRELFPYCIDIRYNRFILFENSPIAADPAMYSIQKIPFNNRQHLRFYSEFSRESGMTQVQADIQAAEFEQEIKQTYAFFLSEEHLLLYLKKWGLSFCMNLVNARSLYQ</sequence>
<dbReference type="RefSeq" id="WP_029517543.1">
    <property type="nucleotide sequence ID" value="NZ_ALJV01000174.1"/>
</dbReference>
<dbReference type="AlphaFoldDB" id="A0A8I1LS48"/>
<dbReference type="InterPro" id="IPR051198">
    <property type="entry name" value="BchE-like"/>
</dbReference>